<protein>
    <recommendedName>
        <fullName evidence="4">HNH endonuclease</fullName>
    </recommendedName>
</protein>
<evidence type="ECO:0008006" key="4">
    <source>
        <dbReference type="Google" id="ProtNLM"/>
    </source>
</evidence>
<dbReference type="Proteomes" id="UP000295021">
    <property type="component" value="Unassembled WGS sequence"/>
</dbReference>
<feature type="region of interest" description="Disordered" evidence="1">
    <location>
        <begin position="76"/>
        <end position="99"/>
    </location>
</feature>
<evidence type="ECO:0000256" key="1">
    <source>
        <dbReference type="SAM" id="MobiDB-lite"/>
    </source>
</evidence>
<feature type="compositionally biased region" description="Basic and acidic residues" evidence="1">
    <location>
        <begin position="76"/>
        <end position="88"/>
    </location>
</feature>
<sequence>MIFRKPNFQGDYFVHAIDIVDRRGKLVDHIGGINNVVVANVAFEELRHYHSKNEVLILRDGARVMRRSRGFDRDRERLMESRRTSDTWEKDDDEGLWPA</sequence>
<name>A0AAX2QNF1_9HYPH</name>
<organism evidence="2 3">
    <name type="scientific">Rhizobium laguerreae</name>
    <dbReference type="NCBI Taxonomy" id="1076926"/>
    <lineage>
        <taxon>Bacteria</taxon>
        <taxon>Pseudomonadati</taxon>
        <taxon>Pseudomonadota</taxon>
        <taxon>Alphaproteobacteria</taxon>
        <taxon>Hyphomicrobiales</taxon>
        <taxon>Rhizobiaceae</taxon>
        <taxon>Rhizobium/Agrobacterium group</taxon>
        <taxon>Rhizobium</taxon>
    </lineage>
</organism>
<evidence type="ECO:0000313" key="2">
    <source>
        <dbReference type="EMBL" id="TCU25268.1"/>
    </source>
</evidence>
<proteinExistence type="predicted"/>
<evidence type="ECO:0000313" key="3">
    <source>
        <dbReference type="Proteomes" id="UP000295021"/>
    </source>
</evidence>
<accession>A0AAX2QNF1</accession>
<gene>
    <name evidence="2" type="ORF">EV131_105382</name>
</gene>
<reference evidence="2 3" key="1">
    <citation type="submission" date="2019-03" db="EMBL/GenBank/DDBJ databases">
        <title>Genomic Encyclopedia of Type Strains, Phase IV (KMG-V): Genome sequencing to study the core and pangenomes of soil and plant-associated prokaryotes.</title>
        <authorList>
            <person name="Whitman W."/>
        </authorList>
    </citation>
    <scope>NUCLEOTIDE SEQUENCE [LARGE SCALE GENOMIC DNA]</scope>
    <source>
        <strain evidence="2 3">FB403</strain>
    </source>
</reference>
<dbReference type="EMBL" id="SMBI01000005">
    <property type="protein sequence ID" value="TCU25268.1"/>
    <property type="molecule type" value="Genomic_DNA"/>
</dbReference>
<feature type="compositionally biased region" description="Acidic residues" evidence="1">
    <location>
        <begin position="89"/>
        <end position="99"/>
    </location>
</feature>
<dbReference type="RefSeq" id="WP_132611351.1">
    <property type="nucleotide sequence ID" value="NZ_SMBI01000005.1"/>
</dbReference>
<comment type="caution">
    <text evidence="2">The sequence shown here is derived from an EMBL/GenBank/DDBJ whole genome shotgun (WGS) entry which is preliminary data.</text>
</comment>
<dbReference type="AlphaFoldDB" id="A0AAX2QNF1"/>